<dbReference type="AlphaFoldDB" id="A0DIN5"/>
<evidence type="ECO:0000313" key="1">
    <source>
        <dbReference type="EMBL" id="CAK82902.1"/>
    </source>
</evidence>
<reference evidence="1 2" key="1">
    <citation type="journal article" date="2006" name="Nature">
        <title>Global trends of whole-genome duplications revealed by the ciliate Paramecium tetraurelia.</title>
        <authorList>
            <consortium name="Genoscope"/>
            <person name="Aury J.-M."/>
            <person name="Jaillon O."/>
            <person name="Duret L."/>
            <person name="Noel B."/>
            <person name="Jubin C."/>
            <person name="Porcel B.M."/>
            <person name="Segurens B."/>
            <person name="Daubin V."/>
            <person name="Anthouard V."/>
            <person name="Aiach N."/>
            <person name="Arnaiz O."/>
            <person name="Billaut A."/>
            <person name="Beisson J."/>
            <person name="Blanc I."/>
            <person name="Bouhouche K."/>
            <person name="Camara F."/>
            <person name="Duharcourt S."/>
            <person name="Guigo R."/>
            <person name="Gogendeau D."/>
            <person name="Katinka M."/>
            <person name="Keller A.-M."/>
            <person name="Kissmehl R."/>
            <person name="Klotz C."/>
            <person name="Koll F."/>
            <person name="Le Moue A."/>
            <person name="Lepere C."/>
            <person name="Malinsky S."/>
            <person name="Nowacki M."/>
            <person name="Nowak J.K."/>
            <person name="Plattner H."/>
            <person name="Poulain J."/>
            <person name="Ruiz F."/>
            <person name="Serrano V."/>
            <person name="Zagulski M."/>
            <person name="Dessen P."/>
            <person name="Betermier M."/>
            <person name="Weissenbach J."/>
            <person name="Scarpelli C."/>
            <person name="Schachter V."/>
            <person name="Sperling L."/>
            <person name="Meyer E."/>
            <person name="Cohen J."/>
            <person name="Wincker P."/>
        </authorList>
    </citation>
    <scope>NUCLEOTIDE SEQUENCE [LARGE SCALE GENOMIC DNA]</scope>
    <source>
        <strain evidence="1 2">Stock d4-2</strain>
    </source>
</reference>
<evidence type="ECO:0000313" key="2">
    <source>
        <dbReference type="Proteomes" id="UP000000600"/>
    </source>
</evidence>
<organism evidence="1 2">
    <name type="scientific">Paramecium tetraurelia</name>
    <dbReference type="NCBI Taxonomy" id="5888"/>
    <lineage>
        <taxon>Eukaryota</taxon>
        <taxon>Sar</taxon>
        <taxon>Alveolata</taxon>
        <taxon>Ciliophora</taxon>
        <taxon>Intramacronucleata</taxon>
        <taxon>Oligohymenophorea</taxon>
        <taxon>Peniculida</taxon>
        <taxon>Parameciidae</taxon>
        <taxon>Paramecium</taxon>
    </lineage>
</organism>
<dbReference type="OMA" id="TTAWGSI"/>
<dbReference type="InParanoid" id="A0DIN5"/>
<sequence length="230" mass="26648">MLQIGNYVINTKESKSISNGSARIDSSQSYVIHNIDNTKFQNPVFRMAPLENFQSVSENKYSHIFSSFEQSPRQEDQQHQNQQGNKQIIKKRAFSFTEHETTKNEHRCNTSGDLRTKKSYVVFTTRVLECKRKEQDKQLNAETPKLGKDQLQDSRLTVKQKMDYSQPSSPRIQDFKLNDNASLEAKQTQTTAWGSITSKSELDQILKDCLQNFEKNKAQRSDEYVACFLF</sequence>
<dbReference type="OrthoDB" id="294822at2759"/>
<keyword evidence="2" id="KW-1185">Reference proteome</keyword>
<dbReference type="HOGENOM" id="CLU_1201853_0_0_1"/>
<dbReference type="Proteomes" id="UP000000600">
    <property type="component" value="Unassembled WGS sequence"/>
</dbReference>
<dbReference type="RefSeq" id="XP_001450299.1">
    <property type="nucleotide sequence ID" value="XM_001450262.1"/>
</dbReference>
<accession>A0DIN5</accession>
<protein>
    <submittedName>
        <fullName evidence="1">Uncharacterized protein</fullName>
    </submittedName>
</protein>
<name>A0DIN5_PARTE</name>
<dbReference type="KEGG" id="ptm:GSPATT00017259001"/>
<proteinExistence type="predicted"/>
<dbReference type="EMBL" id="CT868452">
    <property type="protein sequence ID" value="CAK82902.1"/>
    <property type="molecule type" value="Genomic_DNA"/>
</dbReference>
<dbReference type="GeneID" id="5036084"/>
<gene>
    <name evidence="1" type="ORF">GSPATT00017259001</name>
</gene>